<protein>
    <submittedName>
        <fullName evidence="1">Uncharacterized protein</fullName>
    </submittedName>
</protein>
<sequence>MGLGGFLEALLGLLVAGVLVRMVLAGDLTERLLDLFRLGVLGDTEDLVVILLHPVFLAHRPTSFPVWSRHSAGTETTTRAGRTT</sequence>
<proteinExistence type="predicted"/>
<comment type="caution">
    <text evidence="1">The sequence shown here is derived from an EMBL/GenBank/DDBJ whole genome shotgun (WGS) entry which is preliminary data.</text>
</comment>
<evidence type="ECO:0000313" key="1">
    <source>
        <dbReference type="EMBL" id="MPN45731.1"/>
    </source>
</evidence>
<dbReference type="AlphaFoldDB" id="A0A645I371"/>
<gene>
    <name evidence="1" type="ORF">SDC9_193301</name>
</gene>
<accession>A0A645I371</accession>
<organism evidence="1">
    <name type="scientific">bioreactor metagenome</name>
    <dbReference type="NCBI Taxonomy" id="1076179"/>
    <lineage>
        <taxon>unclassified sequences</taxon>
        <taxon>metagenomes</taxon>
        <taxon>ecological metagenomes</taxon>
    </lineage>
</organism>
<reference evidence="1" key="1">
    <citation type="submission" date="2019-08" db="EMBL/GenBank/DDBJ databases">
        <authorList>
            <person name="Kucharzyk K."/>
            <person name="Murdoch R.W."/>
            <person name="Higgins S."/>
            <person name="Loffler F."/>
        </authorList>
    </citation>
    <scope>NUCLEOTIDE SEQUENCE</scope>
</reference>
<dbReference type="EMBL" id="VSSQ01105836">
    <property type="protein sequence ID" value="MPN45731.1"/>
    <property type="molecule type" value="Genomic_DNA"/>
</dbReference>
<name>A0A645I371_9ZZZZ</name>